<feature type="region of interest" description="Disordered" evidence="1">
    <location>
        <begin position="483"/>
        <end position="544"/>
    </location>
</feature>
<organism evidence="2 3">
    <name type="scientific">Microdochium trichocladiopsis</name>
    <dbReference type="NCBI Taxonomy" id="1682393"/>
    <lineage>
        <taxon>Eukaryota</taxon>
        <taxon>Fungi</taxon>
        <taxon>Dikarya</taxon>
        <taxon>Ascomycota</taxon>
        <taxon>Pezizomycotina</taxon>
        <taxon>Sordariomycetes</taxon>
        <taxon>Xylariomycetidae</taxon>
        <taxon>Xylariales</taxon>
        <taxon>Microdochiaceae</taxon>
        <taxon>Microdochium</taxon>
    </lineage>
</organism>
<dbReference type="RefSeq" id="XP_046006403.1">
    <property type="nucleotide sequence ID" value="XM_046159580.1"/>
</dbReference>
<sequence length="599" mass="64802">MAEHVEARSLASLNLLAANPPQYPSAPVSQRQDPVVLYISRVPGSRDIILSTQKPQLKNVTAEDVARSLYYVHLNTPEDDLLIPIEHKSGSQSPRSSSESQPIKRKPLPAQGPSHLGTEVDQLQPQPPVQQPPEAGPAKVYEAFNPNDDTSQSMPPPPPPHLDHSHISSGGQQALDLSHFQVAKSRLETGATTIQQPACIAIEKKKKKPFAPFSLTLIRRDPTQGQQWNVGQVASYQLDDLENLDQENPAAQSSPSISIHLETSGYAKFRGMPTRPSMSSADVRRSFDGRPGSSGGVFLNAPGHNPPVPSLQGGFDREVMMSYTPSFTSNIRNLFGRERKSSKGADDAPSTMPQQVVRPTHSREASTGSVTSFFGDFDGAKPVITKPGPGLRPRGYVFISPWDGRCEFVTGNAGRTLRCNHILPQMGGGAYNPLVDGDDSESGNGWPVSGFGGGPNNANSRKNRNIRAVSELRFNLPSSELLNSREKRDRARSLEGGAARARDQLQSQFSKVVQSIESHTNGQGGGANGPFGRSDSDEDFYDEDGRLNMSLGQEKAGGGNRGKRAKMGKLIIAEDGLKMLDLVVAANVGIWWAAWEKTS</sequence>
<comment type="caution">
    <text evidence="2">The sequence shown here is derived from an EMBL/GenBank/DDBJ whole genome shotgun (WGS) entry which is preliminary data.</text>
</comment>
<dbReference type="GeneID" id="70189126"/>
<feature type="compositionally biased region" description="Basic and acidic residues" evidence="1">
    <location>
        <begin position="483"/>
        <end position="493"/>
    </location>
</feature>
<name>A0A9P9BK60_9PEZI</name>
<proteinExistence type="predicted"/>
<accession>A0A9P9BK60</accession>
<dbReference type="EMBL" id="JAGTJQ010000011">
    <property type="protein sequence ID" value="KAH7018136.1"/>
    <property type="molecule type" value="Genomic_DNA"/>
</dbReference>
<reference evidence="2" key="1">
    <citation type="journal article" date="2021" name="Nat. Commun.">
        <title>Genetic determinants of endophytism in the Arabidopsis root mycobiome.</title>
        <authorList>
            <person name="Mesny F."/>
            <person name="Miyauchi S."/>
            <person name="Thiergart T."/>
            <person name="Pickel B."/>
            <person name="Atanasova L."/>
            <person name="Karlsson M."/>
            <person name="Huettel B."/>
            <person name="Barry K.W."/>
            <person name="Haridas S."/>
            <person name="Chen C."/>
            <person name="Bauer D."/>
            <person name="Andreopoulos W."/>
            <person name="Pangilinan J."/>
            <person name="LaButti K."/>
            <person name="Riley R."/>
            <person name="Lipzen A."/>
            <person name="Clum A."/>
            <person name="Drula E."/>
            <person name="Henrissat B."/>
            <person name="Kohler A."/>
            <person name="Grigoriev I.V."/>
            <person name="Martin F.M."/>
            <person name="Hacquard S."/>
        </authorList>
    </citation>
    <scope>NUCLEOTIDE SEQUENCE</scope>
    <source>
        <strain evidence="2">MPI-CAGE-CH-0230</strain>
    </source>
</reference>
<feature type="region of interest" description="Disordered" evidence="1">
    <location>
        <begin position="86"/>
        <end position="172"/>
    </location>
</feature>
<feature type="compositionally biased region" description="Polar residues" evidence="1">
    <location>
        <begin position="504"/>
        <end position="521"/>
    </location>
</feature>
<dbReference type="OrthoDB" id="5426191at2759"/>
<dbReference type="Proteomes" id="UP000756346">
    <property type="component" value="Unassembled WGS sequence"/>
</dbReference>
<feature type="region of interest" description="Disordered" evidence="1">
    <location>
        <begin position="339"/>
        <end position="373"/>
    </location>
</feature>
<evidence type="ECO:0000313" key="2">
    <source>
        <dbReference type="EMBL" id="KAH7018136.1"/>
    </source>
</evidence>
<evidence type="ECO:0000256" key="1">
    <source>
        <dbReference type="SAM" id="MobiDB-lite"/>
    </source>
</evidence>
<evidence type="ECO:0008006" key="4">
    <source>
        <dbReference type="Google" id="ProtNLM"/>
    </source>
</evidence>
<dbReference type="AlphaFoldDB" id="A0A9P9BK60"/>
<gene>
    <name evidence="2" type="ORF">B0I36DRAFT_368179</name>
</gene>
<keyword evidence="3" id="KW-1185">Reference proteome</keyword>
<feature type="region of interest" description="Disordered" evidence="1">
    <location>
        <begin position="438"/>
        <end position="461"/>
    </location>
</feature>
<evidence type="ECO:0000313" key="3">
    <source>
        <dbReference type="Proteomes" id="UP000756346"/>
    </source>
</evidence>
<feature type="compositionally biased region" description="Pro residues" evidence="1">
    <location>
        <begin position="125"/>
        <end position="135"/>
    </location>
</feature>
<feature type="compositionally biased region" description="Low complexity" evidence="1">
    <location>
        <begin position="90"/>
        <end position="100"/>
    </location>
</feature>
<protein>
    <recommendedName>
        <fullName evidence="4">Oxidoreductase-like protein</fullName>
    </recommendedName>
</protein>